<feature type="transmembrane region" description="Helical" evidence="2">
    <location>
        <begin position="254"/>
        <end position="276"/>
    </location>
</feature>
<dbReference type="InterPro" id="IPR036259">
    <property type="entry name" value="MFS_trans_sf"/>
</dbReference>
<dbReference type="AlphaFoldDB" id="A0A915BHT4"/>
<dbReference type="Gene3D" id="1.20.1250.20">
    <property type="entry name" value="MFS general substrate transporter like domains"/>
    <property type="match status" value="1"/>
</dbReference>
<evidence type="ECO:0000256" key="1">
    <source>
        <dbReference type="SAM" id="MobiDB-lite"/>
    </source>
</evidence>
<feature type="transmembrane region" description="Helical" evidence="2">
    <location>
        <begin position="223"/>
        <end position="248"/>
    </location>
</feature>
<proteinExistence type="predicted"/>
<feature type="region of interest" description="Disordered" evidence="1">
    <location>
        <begin position="486"/>
        <end position="570"/>
    </location>
</feature>
<keyword evidence="2" id="KW-0812">Transmembrane</keyword>
<dbReference type="Proteomes" id="UP000887569">
    <property type="component" value="Unplaced"/>
</dbReference>
<feature type="transmembrane region" description="Helical" evidence="2">
    <location>
        <begin position="304"/>
        <end position="322"/>
    </location>
</feature>
<feature type="transmembrane region" description="Helical" evidence="2">
    <location>
        <begin position="165"/>
        <end position="186"/>
    </location>
</feature>
<sequence length="570" mass="63737">MKAQRTTLTWRIVVGYSQTHKRKMHRMKSAESIIVVADSYCALFAKLVRYQPAASCGFKVTEMFFVYALYGLSAICALLYIYTRTKIPTSDDERFITFQRNYLTVYLLAVAGDWLQGPHVYALYESSGMSKHEIELLFVGGFASSLLFGTFIAALADKYGRKSNCFLYGILYAISCVTKHFVNFWIFMIGRLFGGIATSILYSAFESWLVYEHNKRGFDEQLLTTIFSHATLGNSVVAIISGVVAQYAADMFGFITPFQVSLAVLILMTIVLLFTWPENYGDQKSTLSRHFADAIHAMRNDGKMICLCFIQSLFEGAMYVFVLEWTPALTYASDTGTIPHGYIFASFMVAIMMGSSIFKVLSKYCRPESFMRIVLLISSICLAMPIIFADNEVIIFVAFIIFEVTVGIFWPAMGFMRGIYIPEQARSTIMNFCRIPLNAIVITILLQDLSMRHIFQFCVLFLVMATLTQQYLHRRIASLNDNATPGGNISSNGEEHPTGISPAQCPVNGSITNQEPQASAPPMERILRKREGSLPDIEHESGSTAPRATSSEYTSSTETAITSPDSNIAQ</sequence>
<dbReference type="GO" id="GO:0016020">
    <property type="term" value="C:membrane"/>
    <property type="evidence" value="ECO:0007669"/>
    <property type="project" value="InterPro"/>
</dbReference>
<feature type="compositionally biased region" description="Low complexity" evidence="1">
    <location>
        <begin position="548"/>
        <end position="563"/>
    </location>
</feature>
<name>A0A915BHT4_PARUN</name>
<reference evidence="4" key="1">
    <citation type="submission" date="2022-11" db="UniProtKB">
        <authorList>
            <consortium name="WormBaseParasite"/>
        </authorList>
    </citation>
    <scope>IDENTIFICATION</scope>
</reference>
<feature type="transmembrane region" description="Helical" evidence="2">
    <location>
        <begin position="428"/>
        <end position="447"/>
    </location>
</feature>
<dbReference type="Pfam" id="PF05631">
    <property type="entry name" value="MFS_5"/>
    <property type="match status" value="1"/>
</dbReference>
<feature type="compositionally biased region" description="Basic and acidic residues" evidence="1">
    <location>
        <begin position="525"/>
        <end position="541"/>
    </location>
</feature>
<protein>
    <submittedName>
        <fullName evidence="4">Molybdate-anion transporter</fullName>
    </submittedName>
</protein>
<feature type="transmembrane region" description="Helical" evidence="2">
    <location>
        <begin position="32"/>
        <end position="52"/>
    </location>
</feature>
<evidence type="ECO:0000256" key="2">
    <source>
        <dbReference type="SAM" id="Phobius"/>
    </source>
</evidence>
<evidence type="ECO:0000313" key="3">
    <source>
        <dbReference type="Proteomes" id="UP000887569"/>
    </source>
</evidence>
<keyword evidence="3" id="KW-1185">Reference proteome</keyword>
<keyword evidence="2" id="KW-0472">Membrane</keyword>
<feature type="transmembrane region" description="Helical" evidence="2">
    <location>
        <begin position="64"/>
        <end position="82"/>
    </location>
</feature>
<evidence type="ECO:0000313" key="4">
    <source>
        <dbReference type="WBParaSite" id="PgR041_g035_t01"/>
    </source>
</evidence>
<feature type="transmembrane region" description="Helical" evidence="2">
    <location>
        <begin position="192"/>
        <end position="211"/>
    </location>
</feature>
<feature type="transmembrane region" description="Helical" evidence="2">
    <location>
        <begin position="342"/>
        <end position="362"/>
    </location>
</feature>
<feature type="compositionally biased region" description="Polar residues" evidence="1">
    <location>
        <begin position="507"/>
        <end position="517"/>
    </location>
</feature>
<dbReference type="CDD" id="cd17487">
    <property type="entry name" value="MFS_MFSD5_like"/>
    <property type="match status" value="1"/>
</dbReference>
<feature type="transmembrane region" description="Helical" evidence="2">
    <location>
        <begin position="103"/>
        <end position="124"/>
    </location>
</feature>
<organism evidence="3 4">
    <name type="scientific">Parascaris univalens</name>
    <name type="common">Nematode worm</name>
    <dbReference type="NCBI Taxonomy" id="6257"/>
    <lineage>
        <taxon>Eukaryota</taxon>
        <taxon>Metazoa</taxon>
        <taxon>Ecdysozoa</taxon>
        <taxon>Nematoda</taxon>
        <taxon>Chromadorea</taxon>
        <taxon>Rhabditida</taxon>
        <taxon>Spirurina</taxon>
        <taxon>Ascaridomorpha</taxon>
        <taxon>Ascaridoidea</taxon>
        <taxon>Ascarididae</taxon>
        <taxon>Parascaris</taxon>
    </lineage>
</organism>
<keyword evidence="2" id="KW-1133">Transmembrane helix</keyword>
<dbReference type="WBParaSite" id="PgR041_g035_t01">
    <property type="protein sequence ID" value="PgR041_g035_t01"/>
    <property type="gene ID" value="PgR041_g035"/>
</dbReference>
<dbReference type="PANTHER" id="PTHR23516:SF23">
    <property type="entry name" value="MOLYBDATE-ANION TRANSPORTER"/>
    <property type="match status" value="1"/>
</dbReference>
<dbReference type="SUPFAM" id="SSF103473">
    <property type="entry name" value="MFS general substrate transporter"/>
    <property type="match status" value="1"/>
</dbReference>
<accession>A0A915BHT4</accession>
<feature type="transmembrane region" description="Helical" evidence="2">
    <location>
        <begin position="136"/>
        <end position="156"/>
    </location>
</feature>
<dbReference type="PANTHER" id="PTHR23516">
    <property type="entry name" value="SAM (S-ADENOSYL METHIONINE) TRANSPORTER"/>
    <property type="match status" value="1"/>
</dbReference>
<feature type="transmembrane region" description="Helical" evidence="2">
    <location>
        <begin position="394"/>
        <end position="416"/>
    </location>
</feature>
<feature type="transmembrane region" description="Helical" evidence="2">
    <location>
        <begin position="369"/>
        <end position="388"/>
    </location>
</feature>
<dbReference type="InterPro" id="IPR008509">
    <property type="entry name" value="MOT2/MFSD5"/>
</dbReference>
<dbReference type="GO" id="GO:0015098">
    <property type="term" value="F:molybdate ion transmembrane transporter activity"/>
    <property type="evidence" value="ECO:0007669"/>
    <property type="project" value="InterPro"/>
</dbReference>